<evidence type="ECO:0000256" key="1">
    <source>
        <dbReference type="SAM" id="MobiDB-lite"/>
    </source>
</evidence>
<organism evidence="2 3">
    <name type="scientific">Daejeonella lutea</name>
    <dbReference type="NCBI Taxonomy" id="572036"/>
    <lineage>
        <taxon>Bacteria</taxon>
        <taxon>Pseudomonadati</taxon>
        <taxon>Bacteroidota</taxon>
        <taxon>Sphingobacteriia</taxon>
        <taxon>Sphingobacteriales</taxon>
        <taxon>Sphingobacteriaceae</taxon>
        <taxon>Daejeonella</taxon>
    </lineage>
</organism>
<dbReference type="RefSeq" id="WP_079700722.1">
    <property type="nucleotide sequence ID" value="NZ_FUYR01000001.1"/>
</dbReference>
<name>A0A1T5A1L1_9SPHI</name>
<evidence type="ECO:0000313" key="3">
    <source>
        <dbReference type="Proteomes" id="UP000189981"/>
    </source>
</evidence>
<gene>
    <name evidence="2" type="ORF">SAMN05661099_0216</name>
</gene>
<sequence>MSKEQHRSDNRLKNVSAQEDASASKDADKLVEVRKTDTAEDSENDFVVHEQPFDEQMHEPDVRERNPSDEDAD</sequence>
<evidence type="ECO:0000313" key="2">
    <source>
        <dbReference type="EMBL" id="SKB28911.1"/>
    </source>
</evidence>
<reference evidence="3" key="1">
    <citation type="submission" date="2017-02" db="EMBL/GenBank/DDBJ databases">
        <authorList>
            <person name="Varghese N."/>
            <person name="Submissions S."/>
        </authorList>
    </citation>
    <scope>NUCLEOTIDE SEQUENCE [LARGE SCALE GENOMIC DNA]</scope>
    <source>
        <strain evidence="3">DSM 22385</strain>
    </source>
</reference>
<feature type="compositionally biased region" description="Basic and acidic residues" evidence="1">
    <location>
        <begin position="1"/>
        <end position="12"/>
    </location>
</feature>
<feature type="compositionally biased region" description="Basic and acidic residues" evidence="1">
    <location>
        <begin position="46"/>
        <end position="73"/>
    </location>
</feature>
<feature type="compositionally biased region" description="Basic and acidic residues" evidence="1">
    <location>
        <begin position="22"/>
        <end position="38"/>
    </location>
</feature>
<dbReference type="EMBL" id="FUYR01000001">
    <property type="protein sequence ID" value="SKB28911.1"/>
    <property type="molecule type" value="Genomic_DNA"/>
</dbReference>
<keyword evidence="3" id="KW-1185">Reference proteome</keyword>
<feature type="region of interest" description="Disordered" evidence="1">
    <location>
        <begin position="1"/>
        <end position="73"/>
    </location>
</feature>
<protein>
    <submittedName>
        <fullName evidence="2">Uncharacterized protein</fullName>
    </submittedName>
</protein>
<dbReference type="Proteomes" id="UP000189981">
    <property type="component" value="Unassembled WGS sequence"/>
</dbReference>
<proteinExistence type="predicted"/>
<dbReference type="AlphaFoldDB" id="A0A1T5A1L1"/>
<accession>A0A1T5A1L1</accession>